<keyword evidence="14" id="KW-1185">Reference proteome</keyword>
<gene>
    <name evidence="13" type="ORF">mPipKuh1_007292</name>
</gene>
<evidence type="ECO:0000313" key="13">
    <source>
        <dbReference type="EMBL" id="KAF6270036.1"/>
    </source>
</evidence>
<accession>A0A7J7R1M0</accession>
<evidence type="ECO:0000256" key="11">
    <source>
        <dbReference type="SAM" id="SignalP"/>
    </source>
</evidence>
<dbReference type="InterPro" id="IPR001254">
    <property type="entry name" value="Trypsin_dom"/>
</dbReference>
<keyword evidence="6" id="KW-1015">Disulfide bond</keyword>
<dbReference type="GO" id="GO:0006508">
    <property type="term" value="P:proteolysis"/>
    <property type="evidence" value="ECO:0007669"/>
    <property type="project" value="UniProtKB-KW"/>
</dbReference>
<evidence type="ECO:0000256" key="6">
    <source>
        <dbReference type="ARBA" id="ARBA00023157"/>
    </source>
</evidence>
<keyword evidence="11" id="KW-0732">Signal</keyword>
<evidence type="ECO:0000256" key="7">
    <source>
        <dbReference type="ARBA" id="ARBA00036706"/>
    </source>
</evidence>
<evidence type="ECO:0000256" key="9">
    <source>
        <dbReference type="RuleBase" id="RU363034"/>
    </source>
</evidence>
<dbReference type="InterPro" id="IPR033116">
    <property type="entry name" value="TRYPSIN_SER"/>
</dbReference>
<feature type="signal peptide" evidence="11">
    <location>
        <begin position="1"/>
        <end position="29"/>
    </location>
</feature>
<evidence type="ECO:0000256" key="1">
    <source>
        <dbReference type="ARBA" id="ARBA00009228"/>
    </source>
</evidence>
<reference evidence="13 14" key="1">
    <citation type="journal article" date="2020" name="Nature">
        <title>Six reference-quality genomes reveal evolution of bat adaptations.</title>
        <authorList>
            <person name="Jebb D."/>
            <person name="Huang Z."/>
            <person name="Pippel M."/>
            <person name="Hughes G.M."/>
            <person name="Lavrichenko K."/>
            <person name="Devanna P."/>
            <person name="Winkler S."/>
            <person name="Jermiin L.S."/>
            <person name="Skirmuntt E.C."/>
            <person name="Katzourakis A."/>
            <person name="Burkitt-Gray L."/>
            <person name="Ray D.A."/>
            <person name="Sullivan K.A.M."/>
            <person name="Roscito J.G."/>
            <person name="Kirilenko B.M."/>
            <person name="Davalos L.M."/>
            <person name="Corthals A.P."/>
            <person name="Power M.L."/>
            <person name="Jones G."/>
            <person name="Ransome R.D."/>
            <person name="Dechmann D.K.N."/>
            <person name="Locatelli A.G."/>
            <person name="Puechmaille S.J."/>
            <person name="Fedrigo O."/>
            <person name="Jarvis E.D."/>
            <person name="Hiller M."/>
            <person name="Vernes S.C."/>
            <person name="Myers E.W."/>
            <person name="Teeling E.C."/>
        </authorList>
    </citation>
    <scope>NUCLEOTIDE SEQUENCE [LARGE SCALE GENOMIC DNA]</scope>
    <source>
        <strain evidence="13">MPipKuh1</strain>
        <tissue evidence="13">Flight muscle</tissue>
    </source>
</reference>
<dbReference type="Gene3D" id="2.40.10.10">
    <property type="entry name" value="Trypsin-like serine proteases"/>
    <property type="match status" value="2"/>
</dbReference>
<feature type="region of interest" description="Disordered" evidence="10">
    <location>
        <begin position="35"/>
        <end position="87"/>
    </location>
</feature>
<evidence type="ECO:0000256" key="5">
    <source>
        <dbReference type="ARBA" id="ARBA00023145"/>
    </source>
</evidence>
<dbReference type="GO" id="GO:0002803">
    <property type="term" value="P:positive regulation of antibacterial peptide production"/>
    <property type="evidence" value="ECO:0007669"/>
    <property type="project" value="TreeGrafter"/>
</dbReference>
<proteinExistence type="inferred from homology"/>
<dbReference type="GO" id="GO:0004252">
    <property type="term" value="F:serine-type endopeptidase activity"/>
    <property type="evidence" value="ECO:0007669"/>
    <property type="project" value="UniProtKB-EC"/>
</dbReference>
<dbReference type="OrthoDB" id="10059102at2759"/>
<dbReference type="AlphaFoldDB" id="A0A7J7R1M0"/>
<evidence type="ECO:0000256" key="8">
    <source>
        <dbReference type="ARBA" id="ARBA00039014"/>
    </source>
</evidence>
<dbReference type="Pfam" id="PF00089">
    <property type="entry name" value="Trypsin"/>
    <property type="match status" value="1"/>
</dbReference>
<dbReference type="PROSITE" id="PS00134">
    <property type="entry name" value="TRYPSIN_HIS"/>
    <property type="match status" value="1"/>
</dbReference>
<evidence type="ECO:0000259" key="12">
    <source>
        <dbReference type="PROSITE" id="PS50240"/>
    </source>
</evidence>
<evidence type="ECO:0000256" key="2">
    <source>
        <dbReference type="ARBA" id="ARBA00022670"/>
    </source>
</evidence>
<comment type="caution">
    <text evidence="13">The sequence shown here is derived from an EMBL/GenBank/DDBJ whole genome shotgun (WGS) entry which is preliminary data.</text>
</comment>
<keyword evidence="5" id="KW-0865">Zymogen</keyword>
<dbReference type="SMART" id="SM00020">
    <property type="entry name" value="Tryp_SPc"/>
    <property type="match status" value="1"/>
</dbReference>
<dbReference type="EC" id="3.4.21.35" evidence="8"/>
<dbReference type="GO" id="GO:0030141">
    <property type="term" value="C:secretory granule"/>
    <property type="evidence" value="ECO:0007669"/>
    <property type="project" value="TreeGrafter"/>
</dbReference>
<feature type="domain" description="Peptidase S1" evidence="12">
    <location>
        <begin position="87"/>
        <end position="310"/>
    </location>
</feature>
<dbReference type="InterPro" id="IPR043504">
    <property type="entry name" value="Peptidase_S1_PA_chymotrypsin"/>
</dbReference>
<dbReference type="PANTHER" id="PTHR24271:SF59">
    <property type="entry name" value="KALLIKREIN-5"/>
    <property type="match status" value="1"/>
</dbReference>
<evidence type="ECO:0000256" key="4">
    <source>
        <dbReference type="ARBA" id="ARBA00022825"/>
    </source>
</evidence>
<dbReference type="CDD" id="cd00190">
    <property type="entry name" value="Tryp_SPc"/>
    <property type="match status" value="1"/>
</dbReference>
<dbReference type="FunFam" id="2.40.10.10:FF:000021">
    <property type="entry name" value="Kallikrein 1"/>
    <property type="match status" value="1"/>
</dbReference>
<comment type="catalytic activity">
    <reaction evidence="7">
        <text>Preferential cleavage of Arg-|-Xaa bonds in small molecule substrates. Highly selective action to release kallidin (lysyl-bradykinin) from kininogen involves hydrolysis of Met-|-Xaa or Leu-|-Xaa.</text>
        <dbReference type="EC" id="3.4.21.35"/>
    </reaction>
</comment>
<dbReference type="EMBL" id="JACAGB010000108">
    <property type="protein sequence ID" value="KAF6270036.1"/>
    <property type="molecule type" value="Genomic_DNA"/>
</dbReference>
<organism evidence="13 14">
    <name type="scientific">Pipistrellus kuhlii</name>
    <name type="common">Kuhl's pipistrelle</name>
    <dbReference type="NCBI Taxonomy" id="59472"/>
    <lineage>
        <taxon>Eukaryota</taxon>
        <taxon>Metazoa</taxon>
        <taxon>Chordata</taxon>
        <taxon>Craniata</taxon>
        <taxon>Vertebrata</taxon>
        <taxon>Euteleostomi</taxon>
        <taxon>Mammalia</taxon>
        <taxon>Eutheria</taxon>
        <taxon>Laurasiatheria</taxon>
        <taxon>Chiroptera</taxon>
        <taxon>Yangochiroptera</taxon>
        <taxon>Vespertilionidae</taxon>
        <taxon>Pipistrellus</taxon>
    </lineage>
</organism>
<dbReference type="InterPro" id="IPR018114">
    <property type="entry name" value="TRYPSIN_HIS"/>
</dbReference>
<dbReference type="SUPFAM" id="SSF50494">
    <property type="entry name" value="Trypsin-like serine proteases"/>
    <property type="match status" value="1"/>
</dbReference>
<dbReference type="Proteomes" id="UP000558488">
    <property type="component" value="Unassembled WGS sequence"/>
</dbReference>
<sequence>MARTGPPWTWMVGALLTALLLRVTEPVLANDGASCSNAPASGASGGSRDLAAGTREGSRDLAAGTREGSRDLGPGTREGSRENSDRIVNGTDCEEHAQPWQAALLLRPNQLYCGAVLVAPQWLLTAAHCHKKIFRIRLGHRSMSPVYEQGQQLFRGVKSIPHPGFSRPGHTNDLMLIKLNRKIMESPNVRPINISSHCPAVGTSCLVSGWGTTSSPQVNFPKTLQCLNITVLNHERCKQAYPNQIDNTMFCAGDEAGRDSCQGDSGGPVVCNGTLQGLVSWGDFPCAQPDKPGVYTNLCMFTKWIRDTIRANS</sequence>
<dbReference type="PROSITE" id="PS50240">
    <property type="entry name" value="TRYPSIN_DOM"/>
    <property type="match status" value="1"/>
</dbReference>
<keyword evidence="2 9" id="KW-0645">Protease</keyword>
<protein>
    <recommendedName>
        <fullName evidence="8">tissue kallikrein</fullName>
        <ecNumber evidence="8">3.4.21.35</ecNumber>
    </recommendedName>
</protein>
<dbReference type="PROSITE" id="PS00135">
    <property type="entry name" value="TRYPSIN_SER"/>
    <property type="match status" value="1"/>
</dbReference>
<dbReference type="GO" id="GO:0022617">
    <property type="term" value="P:extracellular matrix disassembly"/>
    <property type="evidence" value="ECO:0007669"/>
    <property type="project" value="TreeGrafter"/>
</dbReference>
<dbReference type="GO" id="GO:0097186">
    <property type="term" value="P:amelogenesis"/>
    <property type="evidence" value="ECO:0007669"/>
    <property type="project" value="TreeGrafter"/>
</dbReference>
<feature type="chain" id="PRO_5029881251" description="tissue kallikrein" evidence="11">
    <location>
        <begin position="30"/>
        <end position="313"/>
    </location>
</feature>
<evidence type="ECO:0000313" key="14">
    <source>
        <dbReference type="Proteomes" id="UP000558488"/>
    </source>
</evidence>
<dbReference type="InterPro" id="IPR009003">
    <property type="entry name" value="Peptidase_S1_PA"/>
</dbReference>
<keyword evidence="4 9" id="KW-0720">Serine protease</keyword>
<dbReference type="InterPro" id="IPR001314">
    <property type="entry name" value="Peptidase_S1A"/>
</dbReference>
<dbReference type="PRINTS" id="PR00722">
    <property type="entry name" value="CHYMOTRYPSIN"/>
</dbReference>
<dbReference type="PANTHER" id="PTHR24271">
    <property type="entry name" value="KALLIKREIN-RELATED"/>
    <property type="match status" value="1"/>
</dbReference>
<keyword evidence="3 9" id="KW-0378">Hydrolase</keyword>
<name>A0A7J7R1M0_PIPKU</name>
<dbReference type="FunFam" id="2.40.10.10:FF:000010">
    <property type="entry name" value="Kallikrein related peptidase 11"/>
    <property type="match status" value="1"/>
</dbReference>
<comment type="similarity">
    <text evidence="1">Belongs to the peptidase S1 family. Snake venom subfamily.</text>
</comment>
<evidence type="ECO:0000256" key="3">
    <source>
        <dbReference type="ARBA" id="ARBA00022801"/>
    </source>
</evidence>
<evidence type="ECO:0000256" key="10">
    <source>
        <dbReference type="SAM" id="MobiDB-lite"/>
    </source>
</evidence>